<dbReference type="RefSeq" id="WP_274142195.1">
    <property type="nucleotide sequence ID" value="NZ_JAJUBB010000006.1"/>
</dbReference>
<name>A0ABT5QMB6_9GAMM</name>
<feature type="transmembrane region" description="Helical" evidence="1">
    <location>
        <begin position="6"/>
        <end position="37"/>
    </location>
</feature>
<organism evidence="2 3">
    <name type="scientific">Enterovibrio qingdaonensis</name>
    <dbReference type="NCBI Taxonomy" id="2899818"/>
    <lineage>
        <taxon>Bacteria</taxon>
        <taxon>Pseudomonadati</taxon>
        <taxon>Pseudomonadota</taxon>
        <taxon>Gammaproteobacteria</taxon>
        <taxon>Vibrionales</taxon>
        <taxon>Vibrionaceae</taxon>
        <taxon>Enterovibrio</taxon>
    </lineage>
</organism>
<dbReference type="EMBL" id="JAJUBB010000006">
    <property type="protein sequence ID" value="MDD1781724.1"/>
    <property type="molecule type" value="Genomic_DNA"/>
</dbReference>
<reference evidence="2" key="1">
    <citation type="submission" date="2021-12" db="EMBL/GenBank/DDBJ databases">
        <title>Enterovibrio ZSDZ35 sp. nov. and Enterovibrio ZSDZ42 sp. nov., isolated from coastal seawater in Qingdao.</title>
        <authorList>
            <person name="Zhang P."/>
        </authorList>
    </citation>
    <scope>NUCLEOTIDE SEQUENCE</scope>
    <source>
        <strain evidence="2">ZSDZ35</strain>
    </source>
</reference>
<protein>
    <submittedName>
        <fullName evidence="2">Pilus assembly protein</fullName>
    </submittedName>
</protein>
<keyword evidence="1" id="KW-0812">Transmembrane</keyword>
<dbReference type="Proteomes" id="UP001149821">
    <property type="component" value="Unassembled WGS sequence"/>
</dbReference>
<gene>
    <name evidence="2" type="ORF">LRP49_11015</name>
</gene>
<sequence length="144" mass="16375">MVTLEFAFGFIVMFYSLMFWVELCIIGFLSSVVDYAISESSRAARSSSNANYSTIFYTAINNSSDFWTKVIDPSRFSVSVEYYSSFADAGSPPGSAVGVDKPIALYQVSYQYDPMFTLFFDRDTLDLSREVFAIQEFERDQFSQ</sequence>
<keyword evidence="3" id="KW-1185">Reference proteome</keyword>
<keyword evidence="1" id="KW-1133">Transmembrane helix</keyword>
<comment type="caution">
    <text evidence="2">The sequence shown here is derived from an EMBL/GenBank/DDBJ whole genome shotgun (WGS) entry which is preliminary data.</text>
</comment>
<evidence type="ECO:0000313" key="2">
    <source>
        <dbReference type="EMBL" id="MDD1781724.1"/>
    </source>
</evidence>
<evidence type="ECO:0000256" key="1">
    <source>
        <dbReference type="SAM" id="Phobius"/>
    </source>
</evidence>
<proteinExistence type="predicted"/>
<keyword evidence="1" id="KW-0472">Membrane</keyword>
<accession>A0ABT5QMB6</accession>
<evidence type="ECO:0000313" key="3">
    <source>
        <dbReference type="Proteomes" id="UP001149821"/>
    </source>
</evidence>